<organism evidence="8 9">
    <name type="scientific">Haemonchus contortus</name>
    <name type="common">Barber pole worm</name>
    <dbReference type="NCBI Taxonomy" id="6289"/>
    <lineage>
        <taxon>Eukaryota</taxon>
        <taxon>Metazoa</taxon>
        <taxon>Ecdysozoa</taxon>
        <taxon>Nematoda</taxon>
        <taxon>Chromadorea</taxon>
        <taxon>Rhabditida</taxon>
        <taxon>Rhabditina</taxon>
        <taxon>Rhabditomorpha</taxon>
        <taxon>Strongyloidea</taxon>
        <taxon>Trichostrongylidae</taxon>
        <taxon>Haemonchus</taxon>
    </lineage>
</organism>
<dbReference type="Pfam" id="PF00076">
    <property type="entry name" value="RRM_1"/>
    <property type="match status" value="3"/>
</dbReference>
<dbReference type="OMA" id="FTHRHAL"/>
<accession>A0A7I4Y691</accession>
<keyword evidence="4" id="KW-0539">Nucleus</keyword>
<keyword evidence="8" id="KW-1185">Reference proteome</keyword>
<evidence type="ECO:0000313" key="8">
    <source>
        <dbReference type="Proteomes" id="UP000025227"/>
    </source>
</evidence>
<evidence type="ECO:0000259" key="7">
    <source>
        <dbReference type="PROSITE" id="PS50102"/>
    </source>
</evidence>
<dbReference type="GO" id="GO:0003729">
    <property type="term" value="F:mRNA binding"/>
    <property type="evidence" value="ECO:0007669"/>
    <property type="project" value="TreeGrafter"/>
</dbReference>
<feature type="region of interest" description="Disordered" evidence="6">
    <location>
        <begin position="538"/>
        <end position="578"/>
    </location>
</feature>
<evidence type="ECO:0000256" key="5">
    <source>
        <dbReference type="PROSITE-ProRule" id="PRU00176"/>
    </source>
</evidence>
<dbReference type="PANTHER" id="PTHR48039">
    <property type="entry name" value="RNA-BINDING MOTIF PROTEIN 14B"/>
    <property type="match status" value="1"/>
</dbReference>
<dbReference type="InterPro" id="IPR003954">
    <property type="entry name" value="RRM_euk-type"/>
</dbReference>
<evidence type="ECO:0000256" key="2">
    <source>
        <dbReference type="ARBA" id="ARBA00022737"/>
    </source>
</evidence>
<sequence length="589" mass="66720">MEKHGYQQPSRTRSKRTTFSDEGDDVVTETASAGKPKGKKSQRRITSRNDGKLKSWRLIIRNLSFKTTREDLQNVCSKFGSFTDIVLPASKKIPGRSAGFAFVQFKTRESAEKAYEFFNSKKFEGRLVAADWALPKDTYETAVREEREKLKKKVKLEEPGDPKEENSQRSKPSEPPFQPTVSKIGSDAGEEENMSDDNTTDNSSHEDSMEGEDARMDIEEDGDDGREMKRKDPAVDEKRVVFLRNLSFATTNETLKKEMEKFGEVKLAICCKFRESGHSRGTAFVHFSKPEEAKACLEAAENGLQIDGRDVVGSLAMQRENATSIQKRKNLKVPEDKRNLRLVRFSLIREGTSAANGMSSEDARKRQRLAESSRRKLENLHMFISPTRLMVHNLPSSMTDGKLREICLEAAGKFAHITECRIWKDTSKLDSKGNARSKGYAFVNFSEHSDALQCLQKLNNNPHIFTNERRPIVEFAIENLLAIRAKVRRSAHSKGETLTGRELSDKVKIQVKHSIEEVSKSGMKVMPKFLGRKLRHKNMSKTQLKKKRKGSQSSSTNSTKKFKKEDGTARNVGAKKNKKLMTKYLAFSS</sequence>
<dbReference type="AlphaFoldDB" id="A0A7I4Y691"/>
<dbReference type="SMART" id="SM00360">
    <property type="entry name" value="RRM"/>
    <property type="match status" value="3"/>
</dbReference>
<feature type="compositionally biased region" description="Basic residues" evidence="6">
    <location>
        <begin position="36"/>
        <end position="46"/>
    </location>
</feature>
<evidence type="ECO:0000256" key="1">
    <source>
        <dbReference type="ARBA" id="ARBA00004123"/>
    </source>
</evidence>
<feature type="compositionally biased region" description="Basic residues" evidence="6">
    <location>
        <begin position="538"/>
        <end position="550"/>
    </location>
</feature>
<feature type="domain" description="RRM" evidence="7">
    <location>
        <begin position="56"/>
        <end position="135"/>
    </location>
</feature>
<feature type="compositionally biased region" description="Basic and acidic residues" evidence="6">
    <location>
        <begin position="203"/>
        <end position="217"/>
    </location>
</feature>
<reference evidence="9" key="1">
    <citation type="submission" date="2020-12" db="UniProtKB">
        <authorList>
            <consortium name="WormBaseParasite"/>
        </authorList>
    </citation>
    <scope>IDENTIFICATION</scope>
    <source>
        <strain evidence="9">MHco3</strain>
    </source>
</reference>
<dbReference type="Gene3D" id="3.30.70.330">
    <property type="match status" value="3"/>
</dbReference>
<feature type="domain" description="RRM" evidence="7">
    <location>
        <begin position="239"/>
        <end position="318"/>
    </location>
</feature>
<evidence type="ECO:0000313" key="9">
    <source>
        <dbReference type="WBParaSite" id="HCON_00049240-00001"/>
    </source>
</evidence>
<feature type="region of interest" description="Disordered" evidence="6">
    <location>
        <begin position="1"/>
        <end position="49"/>
    </location>
</feature>
<evidence type="ECO:0000256" key="4">
    <source>
        <dbReference type="ARBA" id="ARBA00023242"/>
    </source>
</evidence>
<evidence type="ECO:0000256" key="6">
    <source>
        <dbReference type="SAM" id="MobiDB-lite"/>
    </source>
</evidence>
<dbReference type="InterPro" id="IPR051945">
    <property type="entry name" value="RRM_MRD1_RNA_proc_ribogen"/>
</dbReference>
<dbReference type="InterPro" id="IPR000504">
    <property type="entry name" value="RRM_dom"/>
</dbReference>
<dbReference type="SMART" id="SM00361">
    <property type="entry name" value="RRM_1"/>
    <property type="match status" value="2"/>
</dbReference>
<dbReference type="SUPFAM" id="SSF54928">
    <property type="entry name" value="RNA-binding domain, RBD"/>
    <property type="match status" value="2"/>
</dbReference>
<dbReference type="CDD" id="cd12415">
    <property type="entry name" value="RRM3_RBM28_like"/>
    <property type="match status" value="1"/>
</dbReference>
<evidence type="ECO:0000256" key="3">
    <source>
        <dbReference type="ARBA" id="ARBA00022884"/>
    </source>
</evidence>
<dbReference type="FunFam" id="3.30.70.330:FF:000182">
    <property type="entry name" value="RNA-binding motif protein 28"/>
    <property type="match status" value="1"/>
</dbReference>
<feature type="domain" description="RRM" evidence="7">
    <location>
        <begin position="387"/>
        <end position="478"/>
    </location>
</feature>
<proteinExistence type="predicted"/>
<feature type="compositionally biased region" description="Basic and acidic residues" evidence="6">
    <location>
        <begin position="147"/>
        <end position="172"/>
    </location>
</feature>
<dbReference type="InterPro" id="IPR035979">
    <property type="entry name" value="RBD_domain_sf"/>
</dbReference>
<feature type="compositionally biased region" description="Acidic residues" evidence="6">
    <location>
        <begin position="188"/>
        <end position="199"/>
    </location>
</feature>
<protein>
    <submittedName>
        <fullName evidence="9">RNA-binding protein 28</fullName>
    </submittedName>
</protein>
<dbReference type="PROSITE" id="PS50102">
    <property type="entry name" value="RRM"/>
    <property type="match status" value="3"/>
</dbReference>
<comment type="subcellular location">
    <subcellularLocation>
        <location evidence="1">Nucleus</location>
    </subcellularLocation>
</comment>
<dbReference type="CDD" id="cd12416">
    <property type="entry name" value="RRM4_RBM28_like"/>
    <property type="match status" value="1"/>
</dbReference>
<dbReference type="OrthoDB" id="3945418at2759"/>
<dbReference type="Proteomes" id="UP000025227">
    <property type="component" value="Unplaced"/>
</dbReference>
<dbReference type="CDD" id="cd12414">
    <property type="entry name" value="RRM2_RBM28_like"/>
    <property type="match status" value="1"/>
</dbReference>
<dbReference type="InterPro" id="IPR012677">
    <property type="entry name" value="Nucleotide-bd_a/b_plait_sf"/>
</dbReference>
<feature type="region of interest" description="Disordered" evidence="6">
    <location>
        <begin position="147"/>
        <end position="233"/>
    </location>
</feature>
<name>A0A7I4Y691_HAECO</name>
<keyword evidence="2" id="KW-0677">Repeat</keyword>
<keyword evidence="3 5" id="KW-0694">RNA-binding</keyword>
<dbReference type="WBParaSite" id="HCON_00049240-00001">
    <property type="protein sequence ID" value="HCON_00049240-00001"/>
    <property type="gene ID" value="HCON_00049240"/>
</dbReference>
<dbReference type="PANTHER" id="PTHR48039:SF5">
    <property type="entry name" value="RNA-BINDING PROTEIN 28"/>
    <property type="match status" value="1"/>
</dbReference>
<dbReference type="GO" id="GO:0005730">
    <property type="term" value="C:nucleolus"/>
    <property type="evidence" value="ECO:0007669"/>
    <property type="project" value="TreeGrafter"/>
</dbReference>